<proteinExistence type="predicted"/>
<evidence type="ECO:0000313" key="2">
    <source>
        <dbReference type="EMBL" id="CAL8131166.1"/>
    </source>
</evidence>
<accession>A0ABP1RMU8</accession>
<evidence type="ECO:0000313" key="3">
    <source>
        <dbReference type="Proteomes" id="UP001642540"/>
    </source>
</evidence>
<evidence type="ECO:0000256" key="1">
    <source>
        <dbReference type="SAM" id="MobiDB-lite"/>
    </source>
</evidence>
<protein>
    <submittedName>
        <fullName evidence="2">Uncharacterized protein</fullName>
    </submittedName>
</protein>
<comment type="caution">
    <text evidence="2">The sequence shown here is derived from an EMBL/GenBank/DDBJ whole genome shotgun (WGS) entry which is preliminary data.</text>
</comment>
<organism evidence="2 3">
    <name type="scientific">Orchesella dallaii</name>
    <dbReference type="NCBI Taxonomy" id="48710"/>
    <lineage>
        <taxon>Eukaryota</taxon>
        <taxon>Metazoa</taxon>
        <taxon>Ecdysozoa</taxon>
        <taxon>Arthropoda</taxon>
        <taxon>Hexapoda</taxon>
        <taxon>Collembola</taxon>
        <taxon>Entomobryomorpha</taxon>
        <taxon>Entomobryoidea</taxon>
        <taxon>Orchesellidae</taxon>
        <taxon>Orchesellinae</taxon>
        <taxon>Orchesella</taxon>
    </lineage>
</organism>
<sequence length="210" mass="23699">MPRMVILSDTDDEISVQSTVNVNSLSDSDMESDQDEFPEKTVQRRRVPTGPVVRRTVVYQGKTLELKDVWIKLERCDARQRQEVALSGPAAIDQCRTHGIRKTVQIRLQRCDDNKLQKREKKGAVCPRTVEYQGKVVPMGNLSINLPKCDSSPAAFRQLKAGVRVADGQHETPWTSPKRRPSAAASRPRLLNLSFASSRFRTTKVFRPGK</sequence>
<feature type="region of interest" description="Disordered" evidence="1">
    <location>
        <begin position="168"/>
        <end position="188"/>
    </location>
</feature>
<dbReference type="Proteomes" id="UP001642540">
    <property type="component" value="Unassembled WGS sequence"/>
</dbReference>
<gene>
    <name evidence="2" type="ORF">ODALV1_LOCUS24054</name>
</gene>
<keyword evidence="3" id="KW-1185">Reference proteome</keyword>
<name>A0ABP1RMU8_9HEXA</name>
<reference evidence="2 3" key="1">
    <citation type="submission" date="2024-08" db="EMBL/GenBank/DDBJ databases">
        <authorList>
            <person name="Cucini C."/>
            <person name="Frati F."/>
        </authorList>
    </citation>
    <scope>NUCLEOTIDE SEQUENCE [LARGE SCALE GENOMIC DNA]</scope>
</reference>
<dbReference type="EMBL" id="CAXLJM020000086">
    <property type="protein sequence ID" value="CAL8131166.1"/>
    <property type="molecule type" value="Genomic_DNA"/>
</dbReference>